<dbReference type="InterPro" id="IPR003593">
    <property type="entry name" value="AAA+_ATPase"/>
</dbReference>
<dbReference type="CDD" id="cd00009">
    <property type="entry name" value="AAA"/>
    <property type="match status" value="1"/>
</dbReference>
<dbReference type="PANTHER" id="PTHR30050:SF8">
    <property type="entry name" value="PRIMOSOMAL PROTEIN DNAI"/>
    <property type="match status" value="1"/>
</dbReference>
<dbReference type="InterPro" id="IPR002611">
    <property type="entry name" value="IstB_ATP-bd"/>
</dbReference>
<dbReference type="Proteomes" id="UP000267798">
    <property type="component" value="Unassembled WGS sequence"/>
</dbReference>
<keyword evidence="3" id="KW-1185">Reference proteome</keyword>
<evidence type="ECO:0000313" key="3">
    <source>
        <dbReference type="Proteomes" id="UP000267798"/>
    </source>
</evidence>
<name>A0A3A6PGI3_9BACL</name>
<accession>A0A3A6PGI3</accession>
<keyword evidence="2" id="KW-0131">Cell cycle</keyword>
<dbReference type="GO" id="GO:0005524">
    <property type="term" value="F:ATP binding"/>
    <property type="evidence" value="ECO:0007669"/>
    <property type="project" value="InterPro"/>
</dbReference>
<dbReference type="InterPro" id="IPR027417">
    <property type="entry name" value="P-loop_NTPase"/>
</dbReference>
<sequence length="318" mass="36864">MESLGELLKSWPGGRSLSEEAERKLKELMRDPLVIKLREKYPDVDEDAIRLNLNRVYQYVSEYRNCTNCPGLDLCPNDYEGHYTLLSSETMNGYTQLIDRKVSCKKFLARQNEEVIRSRIRSFYVDDAALRRGYSSDEILTNDIERAKAVGQVLRYIDRTREQGLGYEGLYLAGRFGTGKTFLMCYLLQELAKAGHSGVIVYMPDFVEDLKALMHEPVKLKETVELMKSTDLLIFDDIGAENLNPWVRDHVLGAILNYRMERKPTFYTSNYDLEALERHFSFTSKDGDELHKGQRIMDRIRPYVETVLVTGENKRGRK</sequence>
<comment type="caution">
    <text evidence="2">The sequence shown here is derived from an EMBL/GenBank/DDBJ whole genome shotgun (WGS) entry which is preliminary data.</text>
</comment>
<dbReference type="InterPro" id="IPR009928">
    <property type="entry name" value="DnaI_N"/>
</dbReference>
<dbReference type="GO" id="GO:0051301">
    <property type="term" value="P:cell division"/>
    <property type="evidence" value="ECO:0007669"/>
    <property type="project" value="UniProtKB-KW"/>
</dbReference>
<dbReference type="SUPFAM" id="SSF52540">
    <property type="entry name" value="P-loop containing nucleoside triphosphate hydrolases"/>
    <property type="match status" value="1"/>
</dbReference>
<dbReference type="Gene3D" id="3.40.50.300">
    <property type="entry name" value="P-loop containing nucleotide triphosphate hydrolases"/>
    <property type="match status" value="1"/>
</dbReference>
<evidence type="ECO:0000313" key="2">
    <source>
        <dbReference type="EMBL" id="RJX39340.1"/>
    </source>
</evidence>
<feature type="domain" description="AAA+ ATPase" evidence="1">
    <location>
        <begin position="166"/>
        <end position="312"/>
    </location>
</feature>
<dbReference type="Pfam" id="PF01695">
    <property type="entry name" value="IstB_IS21"/>
    <property type="match status" value="1"/>
</dbReference>
<organism evidence="2 3">
    <name type="scientific">Paenibacillus pinisoli</name>
    <dbReference type="NCBI Taxonomy" id="1276110"/>
    <lineage>
        <taxon>Bacteria</taxon>
        <taxon>Bacillati</taxon>
        <taxon>Bacillota</taxon>
        <taxon>Bacilli</taxon>
        <taxon>Bacillales</taxon>
        <taxon>Paenibacillaceae</taxon>
        <taxon>Paenibacillus</taxon>
    </lineage>
</organism>
<evidence type="ECO:0000259" key="1">
    <source>
        <dbReference type="SMART" id="SM00382"/>
    </source>
</evidence>
<dbReference type="GO" id="GO:0006260">
    <property type="term" value="P:DNA replication"/>
    <property type="evidence" value="ECO:0007669"/>
    <property type="project" value="TreeGrafter"/>
</dbReference>
<dbReference type="PANTHER" id="PTHR30050">
    <property type="entry name" value="CHROMOSOMAL REPLICATION INITIATOR PROTEIN DNAA"/>
    <property type="match status" value="1"/>
</dbReference>
<dbReference type="OrthoDB" id="61127at2"/>
<dbReference type="EMBL" id="QXQB01000002">
    <property type="protein sequence ID" value="RJX39340.1"/>
    <property type="molecule type" value="Genomic_DNA"/>
</dbReference>
<keyword evidence="2" id="KW-0132">Cell division</keyword>
<dbReference type="SMART" id="SM00382">
    <property type="entry name" value="AAA"/>
    <property type="match status" value="1"/>
</dbReference>
<protein>
    <submittedName>
        <fullName evidence="2">Cell division protein ZapE</fullName>
    </submittedName>
</protein>
<dbReference type="RefSeq" id="WP_120108732.1">
    <property type="nucleotide sequence ID" value="NZ_QXQB01000002.1"/>
</dbReference>
<proteinExistence type="predicted"/>
<reference evidence="2 3" key="1">
    <citation type="submission" date="2018-09" db="EMBL/GenBank/DDBJ databases">
        <title>Paenibacillus aracenensis nov. sp. isolated from a cave in southern Spain.</title>
        <authorList>
            <person name="Jurado V."/>
            <person name="Gutierrez-Patricio S."/>
            <person name="Gonzalez-Pimentel J.L."/>
            <person name="Miller A.Z."/>
            <person name="Laiz L."/>
            <person name="Saiz-Jimenez C."/>
        </authorList>
    </citation>
    <scope>NUCLEOTIDE SEQUENCE [LARGE SCALE GENOMIC DNA]</scope>
    <source>
        <strain evidence="2 3">JCM 19203</strain>
    </source>
</reference>
<gene>
    <name evidence="2" type="primary">zapE</name>
    <name evidence="2" type="ORF">D3P09_07795</name>
</gene>
<dbReference type="AlphaFoldDB" id="A0A3A6PGI3"/>
<dbReference type="Pfam" id="PF07319">
    <property type="entry name" value="DnaI_N"/>
    <property type="match status" value="1"/>
</dbReference>